<dbReference type="RefSeq" id="WP_244171917.1">
    <property type="nucleotide sequence ID" value="NZ_BJVY01000002.1"/>
</dbReference>
<sequence length="302" mass="32548">MRAEFREALLAEAQTAMPMPQVPSPMRRRLGAILALAAVVLLSGAAPESAQEQVLGSAGSDPRIEAVAMPCKKGQRALRVRRGDAKRTATLSESYDALTCDVAKATAPGWNWTGGDESTSWALHLRAVDLQGGPTALLITHAAGYEHVHRQHALFLADAKGVTRAWEGTEGQGPTSSSVEVQDDRLLFSRTLDIGVGDSADSWALSELRWDVGRKKVVERPAEAWAVILRTEDSAPAARAAEAQLEADCKGSTLLMVDTNDFARLTRDKWVVASFLPSRQGAEAALSRLRPCAPDAYLKRVQ</sequence>
<dbReference type="AlphaFoldDB" id="A0A511H5M3"/>
<dbReference type="EMBL" id="BJVY01000002">
    <property type="protein sequence ID" value="GEL68836.1"/>
    <property type="molecule type" value="Genomic_DNA"/>
</dbReference>
<organism evidence="1 4">
    <name type="scientific">Myxococcus virescens</name>
    <dbReference type="NCBI Taxonomy" id="83456"/>
    <lineage>
        <taxon>Bacteria</taxon>
        <taxon>Pseudomonadati</taxon>
        <taxon>Myxococcota</taxon>
        <taxon>Myxococcia</taxon>
        <taxon>Myxococcales</taxon>
        <taxon>Cystobacterineae</taxon>
        <taxon>Myxococcaceae</taxon>
        <taxon>Myxococcus</taxon>
    </lineage>
</organism>
<evidence type="ECO:0000313" key="1">
    <source>
        <dbReference type="EMBL" id="GEL68836.1"/>
    </source>
</evidence>
<protein>
    <submittedName>
        <fullName evidence="1">Uncharacterized protein</fullName>
    </submittedName>
</protein>
<evidence type="ECO:0000313" key="2">
    <source>
        <dbReference type="EMBL" id="SDE46495.1"/>
    </source>
</evidence>
<accession>A0A511H5M3</accession>
<reference evidence="2 3" key="1">
    <citation type="submission" date="2016-10" db="EMBL/GenBank/DDBJ databases">
        <authorList>
            <person name="Varghese N."/>
            <person name="Submissions S."/>
        </authorList>
    </citation>
    <scope>NUCLEOTIDE SEQUENCE [LARGE SCALE GENOMIC DNA]</scope>
    <source>
        <strain evidence="2 3">DSM 2260</strain>
    </source>
</reference>
<proteinExistence type="predicted"/>
<dbReference type="Proteomes" id="UP000321224">
    <property type="component" value="Unassembled WGS sequence"/>
</dbReference>
<evidence type="ECO:0000313" key="4">
    <source>
        <dbReference type="Proteomes" id="UP000321224"/>
    </source>
</evidence>
<evidence type="ECO:0000313" key="3">
    <source>
        <dbReference type="Proteomes" id="UP000198717"/>
    </source>
</evidence>
<name>A0A511H5M3_9BACT</name>
<dbReference type="Proteomes" id="UP000198717">
    <property type="component" value="Unassembled WGS sequence"/>
</dbReference>
<reference evidence="1 4" key="2">
    <citation type="submission" date="2019-07" db="EMBL/GenBank/DDBJ databases">
        <title>Whole genome shotgun sequence of Myxococcus virescens NBRC 100334.</title>
        <authorList>
            <person name="Hosoyama A."/>
            <person name="Uohara A."/>
            <person name="Ohji S."/>
            <person name="Ichikawa N."/>
        </authorList>
    </citation>
    <scope>NUCLEOTIDE SEQUENCE [LARGE SCALE GENOMIC DNA]</scope>
    <source>
        <strain evidence="1 4">NBRC 100334</strain>
    </source>
</reference>
<keyword evidence="3" id="KW-1185">Reference proteome</keyword>
<dbReference type="EMBL" id="FNAJ01000007">
    <property type="protein sequence ID" value="SDE46495.1"/>
    <property type="molecule type" value="Genomic_DNA"/>
</dbReference>
<comment type="caution">
    <text evidence="1">The sequence shown here is derived from an EMBL/GenBank/DDBJ whole genome shotgun (WGS) entry which is preliminary data.</text>
</comment>
<gene>
    <name evidence="1" type="ORF">MVI01_06200</name>
    <name evidence="2" type="ORF">SAMN04488504_107129</name>
</gene>